<organism evidence="9 10">
    <name type="scientific">Parazoarcus communis SWub3 = DSM 12120</name>
    <dbReference type="NCBI Taxonomy" id="1121029"/>
    <lineage>
        <taxon>Bacteria</taxon>
        <taxon>Pseudomonadati</taxon>
        <taxon>Pseudomonadota</taxon>
        <taxon>Betaproteobacteria</taxon>
        <taxon>Rhodocyclales</taxon>
        <taxon>Zoogloeaceae</taxon>
        <taxon>Parazoarcus</taxon>
    </lineage>
</organism>
<dbReference type="CDD" id="cd18094">
    <property type="entry name" value="SpoU-like_TrmL"/>
    <property type="match status" value="1"/>
</dbReference>
<feature type="binding site" evidence="6 7">
    <location>
        <position position="78"/>
    </location>
    <ligand>
        <name>S-adenosyl-L-methionine</name>
        <dbReference type="ChEBI" id="CHEBI:59789"/>
    </ligand>
</feature>
<dbReference type="GO" id="GO:0003723">
    <property type="term" value="F:RNA binding"/>
    <property type="evidence" value="ECO:0007669"/>
    <property type="project" value="InterPro"/>
</dbReference>
<comment type="similarity">
    <text evidence="6">Belongs to the class IV-like SAM-binding methyltransferase superfamily. RNA methyltransferase TrmH family. TrmL subfamily.</text>
</comment>
<evidence type="ECO:0000256" key="3">
    <source>
        <dbReference type="ARBA" id="ARBA00022679"/>
    </source>
</evidence>
<dbReference type="PIRSF" id="PIRSF029256">
    <property type="entry name" value="SpoU_TrmH_prd"/>
    <property type="match status" value="1"/>
</dbReference>
<evidence type="ECO:0000259" key="8">
    <source>
        <dbReference type="Pfam" id="PF00588"/>
    </source>
</evidence>
<evidence type="ECO:0000256" key="7">
    <source>
        <dbReference type="PIRSR" id="PIRSR029256-1"/>
    </source>
</evidence>
<protein>
    <recommendedName>
        <fullName evidence="6">tRNA (cytidine(34)-2'-O)-methyltransferase</fullName>
        <ecNumber evidence="6">2.1.1.207</ecNumber>
    </recommendedName>
    <alternativeName>
        <fullName evidence="6">tRNA (cytidine/uridine-2'-O-)-methyltransferase TrmL</fullName>
    </alternativeName>
</protein>
<comment type="function">
    <text evidence="6">Methylates the ribose at the nucleotide 34 wobble position in the two leucyl isoacceptors tRNA(Leu)(CmAA) and tRNA(Leu)(cmnm5UmAA). Catalyzes the methyl transfer from S-adenosyl-L-methionine to the 2'-OH of the wobble nucleotide.</text>
</comment>
<dbReference type="InterPro" id="IPR016914">
    <property type="entry name" value="TrmL"/>
</dbReference>
<dbReference type="GO" id="GO:0002131">
    <property type="term" value="P:wobble position cytosine ribose methylation"/>
    <property type="evidence" value="ECO:0007669"/>
    <property type="project" value="TreeGrafter"/>
</dbReference>
<dbReference type="Gene3D" id="3.40.1280.10">
    <property type="match status" value="1"/>
</dbReference>
<accession>A0A323UWL6</accession>
<dbReference type="InterPro" id="IPR001537">
    <property type="entry name" value="SpoU_MeTrfase"/>
</dbReference>
<comment type="subcellular location">
    <subcellularLocation>
        <location evidence="6">Cytoplasm</location>
    </subcellularLocation>
</comment>
<comment type="catalytic activity">
    <reaction evidence="6">
        <text>5-carboxymethylaminomethyluridine(34) in tRNA(Leu) + S-adenosyl-L-methionine = 5-carboxymethylaminomethyl-2'-O-methyluridine(34) in tRNA(Leu) + S-adenosyl-L-homocysteine + H(+)</text>
        <dbReference type="Rhea" id="RHEA:43088"/>
        <dbReference type="Rhea" id="RHEA-COMP:10333"/>
        <dbReference type="Rhea" id="RHEA-COMP:10334"/>
        <dbReference type="ChEBI" id="CHEBI:15378"/>
        <dbReference type="ChEBI" id="CHEBI:57856"/>
        <dbReference type="ChEBI" id="CHEBI:59789"/>
        <dbReference type="ChEBI" id="CHEBI:74508"/>
        <dbReference type="ChEBI" id="CHEBI:74511"/>
        <dbReference type="EC" id="2.1.1.207"/>
    </reaction>
</comment>
<dbReference type="GO" id="GO:0005737">
    <property type="term" value="C:cytoplasm"/>
    <property type="evidence" value="ECO:0007669"/>
    <property type="project" value="UniProtKB-SubCell"/>
</dbReference>
<evidence type="ECO:0000256" key="6">
    <source>
        <dbReference type="HAMAP-Rule" id="MF_01885"/>
    </source>
</evidence>
<dbReference type="PANTHER" id="PTHR42971">
    <property type="entry name" value="TRNA (CYTIDINE(34)-2'-O)-METHYLTRANSFERASE"/>
    <property type="match status" value="1"/>
</dbReference>
<evidence type="ECO:0000256" key="4">
    <source>
        <dbReference type="ARBA" id="ARBA00022691"/>
    </source>
</evidence>
<gene>
    <name evidence="6 9" type="primary">trmL</name>
    <name evidence="9" type="ORF">DNK49_09345</name>
</gene>
<feature type="binding site" evidence="6 7">
    <location>
        <position position="122"/>
    </location>
    <ligand>
        <name>S-adenosyl-L-methionine</name>
        <dbReference type="ChEBI" id="CHEBI:59789"/>
    </ligand>
</feature>
<dbReference type="GO" id="GO:0141102">
    <property type="term" value="F:tRNA (5-carboxymethylaminomethyluridine(34)-2'-O)-methyltransferase activity"/>
    <property type="evidence" value="ECO:0007669"/>
    <property type="project" value="RHEA"/>
</dbReference>
<dbReference type="SUPFAM" id="SSF75217">
    <property type="entry name" value="alpha/beta knot"/>
    <property type="match status" value="1"/>
</dbReference>
<dbReference type="FunFam" id="3.40.1280.10:FF:000002">
    <property type="entry name" value="Peptidylprolyl isomerase"/>
    <property type="match status" value="1"/>
</dbReference>
<dbReference type="NCBIfam" id="TIGR00185">
    <property type="entry name" value="tRNA_yibK_trmL"/>
    <property type="match status" value="1"/>
</dbReference>
<sequence length="155" mass="17391">MFDIVLFEPEIPPNTGNIIRLTANTGTRLHLVEPLGFDLSDKQLARAGLDYHDLAHVAVHRDWAACLNFFAGRRIWALSTRGTVRHDHVDYRDDDVLLFGPESRGLPQTVLDQIPPGQRLRIPMRPANRSINLSNAVAVVVYEGWRQRGFDGAVG</sequence>
<feature type="domain" description="tRNA/rRNA methyltransferase SpoU type" evidence="8">
    <location>
        <begin position="3"/>
        <end position="142"/>
    </location>
</feature>
<dbReference type="InterPro" id="IPR029026">
    <property type="entry name" value="tRNA_m1G_MTases_N"/>
</dbReference>
<dbReference type="Pfam" id="PF00588">
    <property type="entry name" value="SpoU_methylase"/>
    <property type="match status" value="1"/>
</dbReference>
<dbReference type="PANTHER" id="PTHR42971:SF1">
    <property type="entry name" value="TRNA (CYTIDINE(34)-2'-O)-METHYLTRANSFERASE"/>
    <property type="match status" value="1"/>
</dbReference>
<dbReference type="EC" id="2.1.1.207" evidence="6"/>
<keyword evidence="10" id="KW-1185">Reference proteome</keyword>
<dbReference type="RefSeq" id="WP_110524073.1">
    <property type="nucleotide sequence ID" value="NZ_QKOE01000005.1"/>
</dbReference>
<evidence type="ECO:0000313" key="10">
    <source>
        <dbReference type="Proteomes" id="UP000248259"/>
    </source>
</evidence>
<name>A0A323UWL6_9RHOO</name>
<evidence type="ECO:0000313" key="9">
    <source>
        <dbReference type="EMBL" id="PZA16847.1"/>
    </source>
</evidence>
<keyword evidence="4 6" id="KW-0949">S-adenosyl-L-methionine</keyword>
<keyword evidence="2 6" id="KW-0489">Methyltransferase</keyword>
<comment type="subunit">
    <text evidence="6">Homodimer.</text>
</comment>
<proteinExistence type="inferred from homology"/>
<reference evidence="9 10" key="1">
    <citation type="submission" date="2018-06" db="EMBL/GenBank/DDBJ databases">
        <title>Azoarcus communis strain SWub3 genome.</title>
        <authorList>
            <person name="Zorraquino Salvo V."/>
            <person name="Toubiana D."/>
            <person name="Blumwald E."/>
        </authorList>
    </citation>
    <scope>NUCLEOTIDE SEQUENCE [LARGE SCALE GENOMIC DNA]</scope>
    <source>
        <strain evidence="9 10">SWub3</strain>
    </source>
</reference>
<comment type="catalytic activity">
    <reaction evidence="6">
        <text>cytidine(34) in tRNA + S-adenosyl-L-methionine = 2'-O-methylcytidine(34) in tRNA + S-adenosyl-L-homocysteine + H(+)</text>
        <dbReference type="Rhea" id="RHEA:43084"/>
        <dbReference type="Rhea" id="RHEA-COMP:10331"/>
        <dbReference type="Rhea" id="RHEA-COMP:10332"/>
        <dbReference type="ChEBI" id="CHEBI:15378"/>
        <dbReference type="ChEBI" id="CHEBI:57856"/>
        <dbReference type="ChEBI" id="CHEBI:59789"/>
        <dbReference type="ChEBI" id="CHEBI:74495"/>
        <dbReference type="ChEBI" id="CHEBI:82748"/>
        <dbReference type="EC" id="2.1.1.207"/>
    </reaction>
</comment>
<dbReference type="InterPro" id="IPR029028">
    <property type="entry name" value="Alpha/beta_knot_MTases"/>
</dbReference>
<feature type="binding site" evidence="6 7">
    <location>
        <position position="130"/>
    </location>
    <ligand>
        <name>S-adenosyl-L-methionine</name>
        <dbReference type="ChEBI" id="CHEBI:59789"/>
    </ligand>
</feature>
<evidence type="ECO:0000256" key="2">
    <source>
        <dbReference type="ARBA" id="ARBA00022603"/>
    </source>
</evidence>
<dbReference type="AlphaFoldDB" id="A0A323UWL6"/>
<dbReference type="GO" id="GO:0002132">
    <property type="term" value="P:wobble position uridine ribose methylation"/>
    <property type="evidence" value="ECO:0007669"/>
    <property type="project" value="TreeGrafter"/>
</dbReference>
<dbReference type="HAMAP" id="MF_01885">
    <property type="entry name" value="tRNA_methyltr_TrmL"/>
    <property type="match status" value="1"/>
</dbReference>
<dbReference type="EMBL" id="QKOE01000005">
    <property type="protein sequence ID" value="PZA16847.1"/>
    <property type="molecule type" value="Genomic_DNA"/>
</dbReference>
<keyword evidence="5 6" id="KW-0819">tRNA processing</keyword>
<keyword evidence="3 6" id="KW-0808">Transferase</keyword>
<comment type="caution">
    <text evidence="9">The sequence shown here is derived from an EMBL/GenBank/DDBJ whole genome shotgun (WGS) entry which is preliminary data.</text>
</comment>
<evidence type="ECO:0000256" key="1">
    <source>
        <dbReference type="ARBA" id="ARBA00022490"/>
    </source>
</evidence>
<keyword evidence="1 6" id="KW-0963">Cytoplasm</keyword>
<feature type="binding site" evidence="6 7">
    <location>
        <position position="100"/>
    </location>
    <ligand>
        <name>S-adenosyl-L-methionine</name>
        <dbReference type="ChEBI" id="CHEBI:59789"/>
    </ligand>
</feature>
<dbReference type="OrthoDB" id="9789043at2"/>
<evidence type="ECO:0000256" key="5">
    <source>
        <dbReference type="ARBA" id="ARBA00022694"/>
    </source>
</evidence>
<dbReference type="GO" id="GO:0042802">
    <property type="term" value="F:identical protein binding"/>
    <property type="evidence" value="ECO:0007669"/>
    <property type="project" value="UniProtKB-ARBA"/>
</dbReference>
<dbReference type="GO" id="GO:0141098">
    <property type="term" value="F:tRNA (cytidine(34)-2'-O)-methyltransferase activity"/>
    <property type="evidence" value="ECO:0007669"/>
    <property type="project" value="RHEA"/>
</dbReference>
<dbReference type="Proteomes" id="UP000248259">
    <property type="component" value="Unassembled WGS sequence"/>
</dbReference>